<feature type="compositionally biased region" description="Polar residues" evidence="1">
    <location>
        <begin position="33"/>
        <end position="44"/>
    </location>
</feature>
<dbReference type="EMBL" id="FTOE01000001">
    <property type="protein sequence ID" value="SIS46827.1"/>
    <property type="molecule type" value="Genomic_DNA"/>
</dbReference>
<dbReference type="Proteomes" id="UP000185999">
    <property type="component" value="Unassembled WGS sequence"/>
</dbReference>
<evidence type="ECO:0000313" key="3">
    <source>
        <dbReference type="Proteomes" id="UP000185999"/>
    </source>
</evidence>
<protein>
    <submittedName>
        <fullName evidence="2">Flagellar protein FlaG</fullName>
    </submittedName>
</protein>
<proteinExistence type="predicted"/>
<dbReference type="SUPFAM" id="SSF160214">
    <property type="entry name" value="FlaG-like"/>
    <property type="match status" value="1"/>
</dbReference>
<dbReference type="InterPro" id="IPR005186">
    <property type="entry name" value="FlaG"/>
</dbReference>
<dbReference type="STRING" id="619304.SAMN05421760_101920"/>
<dbReference type="PANTHER" id="PTHR37166:SF1">
    <property type="entry name" value="PROTEIN FLAG"/>
    <property type="match status" value="1"/>
</dbReference>
<reference evidence="3" key="1">
    <citation type="submission" date="2017-01" db="EMBL/GenBank/DDBJ databases">
        <authorList>
            <person name="Varghese N."/>
            <person name="Submissions S."/>
        </authorList>
    </citation>
    <scope>NUCLEOTIDE SEQUENCE [LARGE SCALE GENOMIC DNA]</scope>
    <source>
        <strain evidence="3">DSM 22306</strain>
    </source>
</reference>
<feature type="region of interest" description="Disordered" evidence="1">
    <location>
        <begin position="1"/>
        <end position="63"/>
    </location>
</feature>
<evidence type="ECO:0000256" key="1">
    <source>
        <dbReference type="SAM" id="MobiDB-lite"/>
    </source>
</evidence>
<accession>A0A1N7JBZ9</accession>
<sequence length="132" mass="14428">MSVESMNASNVAASAQITQQAPGAQQTGAAKTESVNQAALSQVDQSQAAQSEEPSQKMSTEEVQTAVDKLNEFMHNGQRNLNFSIDKDTDDMVVKVMDTETQEVIRQFPSEETIKLTKHIEGMLGLIFNDHA</sequence>
<keyword evidence="2" id="KW-0282">Flagellum</keyword>
<keyword evidence="3" id="KW-1185">Reference proteome</keyword>
<gene>
    <name evidence="2" type="ORF">SAMN05421760_101920</name>
</gene>
<dbReference type="RefSeq" id="WP_054343054.1">
    <property type="nucleotide sequence ID" value="NZ_FTOE01000001.1"/>
</dbReference>
<dbReference type="Pfam" id="PF03646">
    <property type="entry name" value="FlaG"/>
    <property type="match status" value="1"/>
</dbReference>
<dbReference type="AlphaFoldDB" id="A0A1N7JBZ9"/>
<keyword evidence="2" id="KW-0969">Cilium</keyword>
<feature type="compositionally biased region" description="Low complexity" evidence="1">
    <location>
        <begin position="15"/>
        <end position="30"/>
    </location>
</feature>
<feature type="compositionally biased region" description="Polar residues" evidence="1">
    <location>
        <begin position="1"/>
        <end position="13"/>
    </location>
</feature>
<organism evidence="2 3">
    <name type="scientific">Neptunomonas antarctica</name>
    <dbReference type="NCBI Taxonomy" id="619304"/>
    <lineage>
        <taxon>Bacteria</taxon>
        <taxon>Pseudomonadati</taxon>
        <taxon>Pseudomonadota</taxon>
        <taxon>Gammaproteobacteria</taxon>
        <taxon>Oceanospirillales</taxon>
        <taxon>Oceanospirillaceae</taxon>
        <taxon>Neptunomonas</taxon>
    </lineage>
</organism>
<dbReference type="Gene3D" id="3.30.160.170">
    <property type="entry name" value="FlaG-like"/>
    <property type="match status" value="1"/>
</dbReference>
<evidence type="ECO:0000313" key="2">
    <source>
        <dbReference type="EMBL" id="SIS46827.1"/>
    </source>
</evidence>
<keyword evidence="2" id="KW-0966">Cell projection</keyword>
<dbReference type="OrthoDB" id="5741693at2"/>
<dbReference type="InterPro" id="IPR035924">
    <property type="entry name" value="FlaG-like_sf"/>
</dbReference>
<dbReference type="PANTHER" id="PTHR37166">
    <property type="entry name" value="PROTEIN FLAG"/>
    <property type="match status" value="1"/>
</dbReference>
<name>A0A1N7JBZ9_9GAMM</name>